<keyword evidence="4" id="KW-0378">Hydrolase</keyword>
<feature type="signal peptide" evidence="7">
    <location>
        <begin position="1"/>
        <end position="43"/>
    </location>
</feature>
<name>A0A7J6TZE6_PEROL</name>
<accession>A0A7J6TZE6</accession>
<keyword evidence="2" id="KW-0121">Carboxypeptidase</keyword>
<dbReference type="Proteomes" id="UP000574390">
    <property type="component" value="Unassembled WGS sequence"/>
</dbReference>
<evidence type="ECO:0000256" key="3">
    <source>
        <dbReference type="ARBA" id="ARBA00022670"/>
    </source>
</evidence>
<keyword evidence="7" id="KW-0732">Signal</keyword>
<gene>
    <name evidence="8" type="ORF">FOZ62_012315</name>
</gene>
<evidence type="ECO:0000256" key="2">
    <source>
        <dbReference type="ARBA" id="ARBA00022645"/>
    </source>
</evidence>
<sequence length="992" mass="107769">MAQVGRVETRGQMYAWQSWGLFMFIWSLKLLLLSVTQTSTASAADGKKEVKPLPLDSAGGYDPEAAEQMDSEDEEEAALERLGLTSSPPPPSTSSQGVKRSSEAVVDLEESSAKRPPWRVGGALSGGGASPTQRSNTDLPGICATLPSGVAAAAAAAITLAKRRVGGFNPDPLLVSRLLDRALTSAGLTCRSTLLLVYSAVKSGLPDSVLSEIITNSRARLAVDPDVVGLIELAYLIRRCSGPHYPNILQVLIERLSTTEKSISWESLPTSSIAMSLVVLSDIPKTVTEQWREDCEKQLIAAPVSGDAVRILARECGDGGRLPNAAVLRAVVSSQAARAEPPRVSLRLLLAAMKLFAVEETLLASLAWETSRLLADRIDQLQAMDIFGLACTLLAPPACGPVGEILALDETLLHAMGEAVAVARHRLSAANLQTILGQAEVCARLGFDEVTLGVMGRRLINADVMHAVSVDVGLDGWEYDDWRWCGRDFRDETRGGSEVGYWGTGKDAQSLAGRGWRSIVHGVTFPTVTMRVRAATVITVFYGIILGDSARPRPGRFRKSLNKLARALRLGGSKVICDDTVVQHHGYLPGRGDNELFYWFFESRSNPRGSPTVIYFEGGPGGSSLYSAVSGNGGPCVVDDSGTSTSRNEYSWNTHANVMYLDQPAGVGFSKGTSPNNSIAAAESTYLALTKFFAVRPEYNTRVFLAGQSYAGHYIPPLAAKLVESPVRLEGIILGNANVMPEMQWRSYPEMLMENGLISQQEYGKLRVRAENCSRLVHACNALRKVLDEGPSVGPNVSEEFERAAKRARKMRSTDFLKPVKRAGKNVYNLDKEYIGLGKDPLVLRVTGFLNSPTVRRFLGVRSDWRIWNADVCREFECDIACNYDHFLPGLLHTGLRVLVFAGDRDLVCNWMGCLAWMEKLRWKGADGFRAAAVAEYRSPDGSPVGEMRAFALADTGGRLVYMRVYGAGHSVALDAPREALMMIDDFLDSKL</sequence>
<evidence type="ECO:0000313" key="9">
    <source>
        <dbReference type="Proteomes" id="UP000574390"/>
    </source>
</evidence>
<dbReference type="Pfam" id="PF00450">
    <property type="entry name" value="Peptidase_S10"/>
    <property type="match status" value="1"/>
</dbReference>
<proteinExistence type="inferred from homology"/>
<dbReference type="PRINTS" id="PR00724">
    <property type="entry name" value="CRBOXYPTASEC"/>
</dbReference>
<evidence type="ECO:0000256" key="4">
    <source>
        <dbReference type="ARBA" id="ARBA00022801"/>
    </source>
</evidence>
<dbReference type="AlphaFoldDB" id="A0A7J6TZE6"/>
<dbReference type="EMBL" id="JABANM010003955">
    <property type="protein sequence ID" value="KAF4750000.1"/>
    <property type="molecule type" value="Genomic_DNA"/>
</dbReference>
<evidence type="ECO:0000256" key="6">
    <source>
        <dbReference type="SAM" id="MobiDB-lite"/>
    </source>
</evidence>
<dbReference type="InterPro" id="IPR001563">
    <property type="entry name" value="Peptidase_S10"/>
</dbReference>
<dbReference type="InterPro" id="IPR029058">
    <property type="entry name" value="AB_hydrolase_fold"/>
</dbReference>
<keyword evidence="5" id="KW-0325">Glycoprotein</keyword>
<comment type="similarity">
    <text evidence="1">Belongs to the peptidase S10 family.</text>
</comment>
<dbReference type="GO" id="GO:0006508">
    <property type="term" value="P:proteolysis"/>
    <property type="evidence" value="ECO:0007669"/>
    <property type="project" value="UniProtKB-KW"/>
</dbReference>
<dbReference type="Gene3D" id="1.10.287.410">
    <property type="match status" value="1"/>
</dbReference>
<dbReference type="PANTHER" id="PTHR11802:SF113">
    <property type="entry name" value="SERINE CARBOXYPEPTIDASE CTSA-4.1"/>
    <property type="match status" value="1"/>
</dbReference>
<dbReference type="PANTHER" id="PTHR11802">
    <property type="entry name" value="SERINE PROTEASE FAMILY S10 SERINE CARBOXYPEPTIDASE"/>
    <property type="match status" value="1"/>
</dbReference>
<dbReference type="Gene3D" id="3.40.50.1820">
    <property type="entry name" value="alpha/beta hydrolase"/>
    <property type="match status" value="1"/>
</dbReference>
<feature type="region of interest" description="Disordered" evidence="6">
    <location>
        <begin position="41"/>
        <end position="136"/>
    </location>
</feature>
<comment type="caution">
    <text evidence="8">The sequence shown here is derived from an EMBL/GenBank/DDBJ whole genome shotgun (WGS) entry which is preliminary data.</text>
</comment>
<reference evidence="8 9" key="1">
    <citation type="submission" date="2020-04" db="EMBL/GenBank/DDBJ databases">
        <title>Perkinsus olseni comparative genomics.</title>
        <authorList>
            <person name="Bogema D.R."/>
        </authorList>
    </citation>
    <scope>NUCLEOTIDE SEQUENCE [LARGE SCALE GENOMIC DNA]</scope>
    <source>
        <strain evidence="8">ATCC PRA-205</strain>
    </source>
</reference>
<organism evidence="8 9">
    <name type="scientific">Perkinsus olseni</name>
    <name type="common">Perkinsus atlanticus</name>
    <dbReference type="NCBI Taxonomy" id="32597"/>
    <lineage>
        <taxon>Eukaryota</taxon>
        <taxon>Sar</taxon>
        <taxon>Alveolata</taxon>
        <taxon>Perkinsozoa</taxon>
        <taxon>Perkinsea</taxon>
        <taxon>Perkinsida</taxon>
        <taxon>Perkinsidae</taxon>
        <taxon>Perkinsus</taxon>
    </lineage>
</organism>
<feature type="chain" id="PRO_5029443109" evidence="7">
    <location>
        <begin position="44"/>
        <end position="992"/>
    </location>
</feature>
<protein>
    <submittedName>
        <fullName evidence="8">Uncharacterized protein</fullName>
    </submittedName>
</protein>
<evidence type="ECO:0000256" key="1">
    <source>
        <dbReference type="ARBA" id="ARBA00009431"/>
    </source>
</evidence>
<dbReference type="SUPFAM" id="SSF53474">
    <property type="entry name" value="alpha/beta-Hydrolases"/>
    <property type="match status" value="1"/>
</dbReference>
<evidence type="ECO:0000256" key="7">
    <source>
        <dbReference type="SAM" id="SignalP"/>
    </source>
</evidence>
<keyword evidence="3" id="KW-0645">Protease</keyword>
<dbReference type="GO" id="GO:0004185">
    <property type="term" value="F:serine-type carboxypeptidase activity"/>
    <property type="evidence" value="ECO:0007669"/>
    <property type="project" value="InterPro"/>
</dbReference>
<feature type="compositionally biased region" description="Acidic residues" evidence="6">
    <location>
        <begin position="64"/>
        <end position="77"/>
    </location>
</feature>
<evidence type="ECO:0000313" key="8">
    <source>
        <dbReference type="EMBL" id="KAF4750000.1"/>
    </source>
</evidence>
<evidence type="ECO:0000256" key="5">
    <source>
        <dbReference type="ARBA" id="ARBA00023180"/>
    </source>
</evidence>